<keyword evidence="2" id="KW-1185">Reference proteome</keyword>
<dbReference type="InParanoid" id="A0A419PXI8"/>
<accession>A0A419PXI8</accession>
<name>A0A419PXI8_CLOSI</name>
<reference evidence="1 2" key="1">
    <citation type="journal article" date="2018" name="Biotechnol. Adv.">
        <title>Improved genomic resources and new bioinformatic workflow for the carcinogenic parasite Clonorchis sinensis: Biotechnological implications.</title>
        <authorList>
            <person name="Wang D."/>
            <person name="Korhonen P.K."/>
            <person name="Gasser R.B."/>
            <person name="Young N.D."/>
        </authorList>
    </citation>
    <scope>NUCLEOTIDE SEQUENCE [LARGE SCALE GENOMIC DNA]</scope>
    <source>
        <strain evidence="1">Cs-k2</strain>
    </source>
</reference>
<reference evidence="1 2" key="2">
    <citation type="journal article" date="2021" name="Genomics">
        <title>High-quality reference genome for Clonorchis sinensis.</title>
        <authorList>
            <person name="Young N.D."/>
            <person name="Stroehlein A.J."/>
            <person name="Kinkar L."/>
            <person name="Wang T."/>
            <person name="Sohn W.M."/>
            <person name="Chang B.C.H."/>
            <person name="Kaur P."/>
            <person name="Weisz D."/>
            <person name="Dudchenko O."/>
            <person name="Aiden E.L."/>
            <person name="Korhonen P.K."/>
            <person name="Gasser R.B."/>
        </authorList>
    </citation>
    <scope>NUCLEOTIDE SEQUENCE [LARGE SCALE GENOMIC DNA]</scope>
    <source>
        <strain evidence="1">Cs-k2</strain>
    </source>
</reference>
<evidence type="ECO:0000313" key="2">
    <source>
        <dbReference type="Proteomes" id="UP000286415"/>
    </source>
</evidence>
<dbReference type="EMBL" id="NIRI02000005">
    <property type="protein sequence ID" value="KAG5454525.1"/>
    <property type="molecule type" value="Genomic_DNA"/>
</dbReference>
<dbReference type="AlphaFoldDB" id="A0A419PXI8"/>
<proteinExistence type="predicted"/>
<dbReference type="Proteomes" id="UP000286415">
    <property type="component" value="Unassembled WGS sequence"/>
</dbReference>
<dbReference type="OrthoDB" id="10542925at2759"/>
<sequence length="154" mass="17453">MQKEPVELRNALFIRLLKVLRQPTTGFALLGAHQAQSPSFRQPYVLFETKLHEIGEIHSFANQFGFVRDSSGTQLNLSFVMVVSCRRLFSNLMSSALRIYMYCDISNIVPAETRGGLAEHIQLPGNITNERFSWVPGRFRNSAPIKGKQLRKDG</sequence>
<comment type="caution">
    <text evidence="1">The sequence shown here is derived from an EMBL/GenBank/DDBJ whole genome shotgun (WGS) entry which is preliminary data.</text>
</comment>
<gene>
    <name evidence="1" type="ORF">CSKR_104879</name>
</gene>
<evidence type="ECO:0000313" key="1">
    <source>
        <dbReference type="EMBL" id="KAG5454525.1"/>
    </source>
</evidence>
<organism evidence="1 2">
    <name type="scientific">Clonorchis sinensis</name>
    <name type="common">Chinese liver fluke</name>
    <dbReference type="NCBI Taxonomy" id="79923"/>
    <lineage>
        <taxon>Eukaryota</taxon>
        <taxon>Metazoa</taxon>
        <taxon>Spiralia</taxon>
        <taxon>Lophotrochozoa</taxon>
        <taxon>Platyhelminthes</taxon>
        <taxon>Trematoda</taxon>
        <taxon>Digenea</taxon>
        <taxon>Opisthorchiida</taxon>
        <taxon>Opisthorchiata</taxon>
        <taxon>Opisthorchiidae</taxon>
        <taxon>Clonorchis</taxon>
    </lineage>
</organism>
<protein>
    <submittedName>
        <fullName evidence="1">Uncharacterized protein</fullName>
    </submittedName>
</protein>